<sequence length="76" mass="8579">MGVLVNESVVACNCPPGRPTDRRRRCPMELVLEIAHVRGIISILKRQDHETGLLGPFNSRVWEAAFKNKIRTPKEA</sequence>
<dbReference type="Proteomes" id="UP001179952">
    <property type="component" value="Unassembled WGS sequence"/>
</dbReference>
<accession>A0AAV9BEM7</accession>
<proteinExistence type="predicted"/>
<reference evidence="1" key="1">
    <citation type="journal article" date="2023" name="Nat. Commun.">
        <title>Diploid and tetraploid genomes of Acorus and the evolution of monocots.</title>
        <authorList>
            <person name="Ma L."/>
            <person name="Liu K.W."/>
            <person name="Li Z."/>
            <person name="Hsiao Y.Y."/>
            <person name="Qi Y."/>
            <person name="Fu T."/>
            <person name="Tang G.D."/>
            <person name="Zhang D."/>
            <person name="Sun W.H."/>
            <person name="Liu D.K."/>
            <person name="Li Y."/>
            <person name="Chen G.Z."/>
            <person name="Liu X.D."/>
            <person name="Liao X.Y."/>
            <person name="Jiang Y.T."/>
            <person name="Yu X."/>
            <person name="Hao Y."/>
            <person name="Huang J."/>
            <person name="Zhao X.W."/>
            <person name="Ke S."/>
            <person name="Chen Y.Y."/>
            <person name="Wu W.L."/>
            <person name="Hsu J.L."/>
            <person name="Lin Y.F."/>
            <person name="Huang M.D."/>
            <person name="Li C.Y."/>
            <person name="Huang L."/>
            <person name="Wang Z.W."/>
            <person name="Zhao X."/>
            <person name="Zhong W.Y."/>
            <person name="Peng D.H."/>
            <person name="Ahmad S."/>
            <person name="Lan S."/>
            <person name="Zhang J.S."/>
            <person name="Tsai W.C."/>
            <person name="Van de Peer Y."/>
            <person name="Liu Z.J."/>
        </authorList>
    </citation>
    <scope>NUCLEOTIDE SEQUENCE</scope>
    <source>
        <strain evidence="1">SCP</strain>
    </source>
</reference>
<name>A0AAV9BEM7_ACOGR</name>
<dbReference type="AlphaFoldDB" id="A0AAV9BEM7"/>
<comment type="caution">
    <text evidence="1">The sequence shown here is derived from an EMBL/GenBank/DDBJ whole genome shotgun (WGS) entry which is preliminary data.</text>
</comment>
<evidence type="ECO:0000313" key="2">
    <source>
        <dbReference type="Proteomes" id="UP001179952"/>
    </source>
</evidence>
<gene>
    <name evidence="1" type="ORF">QJS04_geneDACA015932</name>
</gene>
<keyword evidence="2" id="KW-1185">Reference proteome</keyword>
<reference evidence="1" key="2">
    <citation type="submission" date="2023-06" db="EMBL/GenBank/DDBJ databases">
        <authorList>
            <person name="Ma L."/>
            <person name="Liu K.-W."/>
            <person name="Li Z."/>
            <person name="Hsiao Y.-Y."/>
            <person name="Qi Y."/>
            <person name="Fu T."/>
            <person name="Tang G."/>
            <person name="Zhang D."/>
            <person name="Sun W.-H."/>
            <person name="Liu D.-K."/>
            <person name="Li Y."/>
            <person name="Chen G.-Z."/>
            <person name="Liu X.-D."/>
            <person name="Liao X.-Y."/>
            <person name="Jiang Y.-T."/>
            <person name="Yu X."/>
            <person name="Hao Y."/>
            <person name="Huang J."/>
            <person name="Zhao X.-W."/>
            <person name="Ke S."/>
            <person name="Chen Y.-Y."/>
            <person name="Wu W.-L."/>
            <person name="Hsu J.-L."/>
            <person name="Lin Y.-F."/>
            <person name="Huang M.-D."/>
            <person name="Li C.-Y."/>
            <person name="Huang L."/>
            <person name="Wang Z.-W."/>
            <person name="Zhao X."/>
            <person name="Zhong W.-Y."/>
            <person name="Peng D.-H."/>
            <person name="Ahmad S."/>
            <person name="Lan S."/>
            <person name="Zhang J.-S."/>
            <person name="Tsai W.-C."/>
            <person name="Van De Peer Y."/>
            <person name="Liu Z.-J."/>
        </authorList>
    </citation>
    <scope>NUCLEOTIDE SEQUENCE</scope>
    <source>
        <strain evidence="1">SCP</strain>
        <tissue evidence="1">Leaves</tissue>
    </source>
</reference>
<evidence type="ECO:0000313" key="1">
    <source>
        <dbReference type="EMBL" id="KAK1274704.1"/>
    </source>
</evidence>
<protein>
    <submittedName>
        <fullName evidence="1">Uncharacterized protein</fullName>
    </submittedName>
</protein>
<dbReference type="EMBL" id="JAUJYN010000003">
    <property type="protein sequence ID" value="KAK1274704.1"/>
    <property type="molecule type" value="Genomic_DNA"/>
</dbReference>
<organism evidence="1 2">
    <name type="scientific">Acorus gramineus</name>
    <name type="common">Dwarf sweet flag</name>
    <dbReference type="NCBI Taxonomy" id="55184"/>
    <lineage>
        <taxon>Eukaryota</taxon>
        <taxon>Viridiplantae</taxon>
        <taxon>Streptophyta</taxon>
        <taxon>Embryophyta</taxon>
        <taxon>Tracheophyta</taxon>
        <taxon>Spermatophyta</taxon>
        <taxon>Magnoliopsida</taxon>
        <taxon>Liliopsida</taxon>
        <taxon>Acoraceae</taxon>
        <taxon>Acorus</taxon>
    </lineage>
</organism>